<evidence type="ECO:0000256" key="5">
    <source>
        <dbReference type="ARBA" id="ARBA00023136"/>
    </source>
</evidence>
<dbReference type="Gene3D" id="3.40.50.300">
    <property type="entry name" value="P-loop containing nucleotide triphosphate hydrolases"/>
    <property type="match status" value="1"/>
</dbReference>
<evidence type="ECO:0000256" key="2">
    <source>
        <dbReference type="ARBA" id="ARBA00008531"/>
    </source>
</evidence>
<evidence type="ECO:0000256" key="4">
    <source>
        <dbReference type="ARBA" id="ARBA00023134"/>
    </source>
</evidence>
<evidence type="ECO:0000313" key="8">
    <source>
        <dbReference type="Proteomes" id="UP001597295"/>
    </source>
</evidence>
<sequence length="348" mass="36343">MRMKMFFAESMPEAIRLVRDELGDSAIILSSQKGENGQGIRVTAAVDDEVPPDTLHEASKPQDAIETIADALDQHGTPPALAERLIRAAAPLAEKLMRAASALAVDAPIMTMAAALDSSFSFAPLPEKSIPRPLILIGPPGGGKTVTVAKLAARAVLANRRVNVITTDTMRAGGVDQLAAFTRILDLDLQTALDAETLADALAAAAIADPDALTLIDTGGANPHNKDELNELRRLIVASDVEPILVMPAGYDAQEAADCAKVFANTGAGRILVTRIDAARRLGSVLVAADSGRLKFCDMSNTPHVADGLHTLNPVSLARLLLPAAGSNVIVPNGPALLGRSFLESNPS</sequence>
<dbReference type="InterPro" id="IPR027417">
    <property type="entry name" value="P-loop_NTPase"/>
</dbReference>
<keyword evidence="8" id="KW-1185">Reference proteome</keyword>
<accession>A0ABW5DS18</accession>
<proteinExistence type="inferred from homology"/>
<evidence type="ECO:0000259" key="6">
    <source>
        <dbReference type="SMART" id="SM00962"/>
    </source>
</evidence>
<feature type="domain" description="SRP54-type proteins GTP-binding" evidence="6">
    <location>
        <begin position="131"/>
        <end position="323"/>
    </location>
</feature>
<organism evidence="7 8">
    <name type="scientific">Lacibacterium aquatile</name>
    <dbReference type="NCBI Taxonomy" id="1168082"/>
    <lineage>
        <taxon>Bacteria</taxon>
        <taxon>Pseudomonadati</taxon>
        <taxon>Pseudomonadota</taxon>
        <taxon>Alphaproteobacteria</taxon>
        <taxon>Rhodospirillales</taxon>
        <taxon>Rhodospirillaceae</taxon>
    </lineage>
</organism>
<protein>
    <submittedName>
        <fullName evidence="7">GTP-binding protein</fullName>
    </submittedName>
</protein>
<keyword evidence="5" id="KW-0472">Membrane</keyword>
<comment type="caution">
    <text evidence="7">The sequence shown here is derived from an EMBL/GenBank/DDBJ whole genome shotgun (WGS) entry which is preliminary data.</text>
</comment>
<dbReference type="Pfam" id="PF00448">
    <property type="entry name" value="SRP54"/>
    <property type="match status" value="1"/>
</dbReference>
<dbReference type="EMBL" id="JBHUIP010000009">
    <property type="protein sequence ID" value="MFD2263276.1"/>
    <property type="molecule type" value="Genomic_DNA"/>
</dbReference>
<evidence type="ECO:0000313" key="7">
    <source>
        <dbReference type="EMBL" id="MFD2263276.1"/>
    </source>
</evidence>
<dbReference type="RefSeq" id="WP_379876260.1">
    <property type="nucleotide sequence ID" value="NZ_JBHUIP010000009.1"/>
</dbReference>
<dbReference type="SMART" id="SM00962">
    <property type="entry name" value="SRP54"/>
    <property type="match status" value="1"/>
</dbReference>
<reference evidence="8" key="1">
    <citation type="journal article" date="2019" name="Int. J. Syst. Evol. Microbiol.">
        <title>The Global Catalogue of Microorganisms (GCM) 10K type strain sequencing project: providing services to taxonomists for standard genome sequencing and annotation.</title>
        <authorList>
            <consortium name="The Broad Institute Genomics Platform"/>
            <consortium name="The Broad Institute Genome Sequencing Center for Infectious Disease"/>
            <person name="Wu L."/>
            <person name="Ma J."/>
        </authorList>
    </citation>
    <scope>NUCLEOTIDE SEQUENCE [LARGE SCALE GENOMIC DNA]</scope>
    <source>
        <strain evidence="8">CGMCC 1.19062</strain>
    </source>
</reference>
<gene>
    <name evidence="7" type="ORF">ACFSM5_10285</name>
</gene>
<comment type="similarity">
    <text evidence="2">Belongs to the GTP-binding SRP family.</text>
</comment>
<evidence type="ECO:0000256" key="3">
    <source>
        <dbReference type="ARBA" id="ARBA00022741"/>
    </source>
</evidence>
<dbReference type="SUPFAM" id="SSF52540">
    <property type="entry name" value="P-loop containing nucleoside triphosphate hydrolases"/>
    <property type="match status" value="1"/>
</dbReference>
<dbReference type="InterPro" id="IPR000897">
    <property type="entry name" value="SRP54_GTPase_dom"/>
</dbReference>
<comment type="subcellular location">
    <subcellularLocation>
        <location evidence="1">Cell membrane</location>
        <topology evidence="1">Peripheral membrane protein</topology>
        <orientation evidence="1">Cytoplasmic side</orientation>
    </subcellularLocation>
</comment>
<evidence type="ECO:0000256" key="1">
    <source>
        <dbReference type="ARBA" id="ARBA00004413"/>
    </source>
</evidence>
<dbReference type="Proteomes" id="UP001597295">
    <property type="component" value="Unassembled WGS sequence"/>
</dbReference>
<dbReference type="PANTHER" id="PTHR43134:SF3">
    <property type="entry name" value="FLAGELLAR BIOSYNTHESIS PROTEIN FLHF"/>
    <property type="match status" value="1"/>
</dbReference>
<keyword evidence="4" id="KW-0342">GTP-binding</keyword>
<dbReference type="PANTHER" id="PTHR43134">
    <property type="entry name" value="SIGNAL RECOGNITION PARTICLE RECEPTOR SUBUNIT ALPHA"/>
    <property type="match status" value="1"/>
</dbReference>
<keyword evidence="3" id="KW-0547">Nucleotide-binding</keyword>
<name>A0ABW5DS18_9PROT</name>